<proteinExistence type="predicted"/>
<dbReference type="EMBL" id="BAAAUF010000018">
    <property type="protein sequence ID" value="GAA3042896.1"/>
    <property type="molecule type" value="Genomic_DNA"/>
</dbReference>
<dbReference type="Proteomes" id="UP001501532">
    <property type="component" value="Unassembled WGS sequence"/>
</dbReference>
<sequence length="141" mass="14786">MKQISSRRFAAVAAAAACMVIGTATSASAGTNSPKSYAFNGDGYAYFVADGDEFKIHDSKCDGDTVWAQLSWYKSGYGWNFRTIRNISGCGTTDTEHPWNIPEGADVTVQACGSVGDGFVNTGAGMLTACHDAGTQEYGTA</sequence>
<organism evidence="2 3">
    <name type="scientific">Streptomyces glomeratus</name>
    <dbReference type="NCBI Taxonomy" id="284452"/>
    <lineage>
        <taxon>Bacteria</taxon>
        <taxon>Bacillati</taxon>
        <taxon>Actinomycetota</taxon>
        <taxon>Actinomycetes</taxon>
        <taxon>Kitasatosporales</taxon>
        <taxon>Streptomycetaceae</taxon>
        <taxon>Streptomyces</taxon>
    </lineage>
</organism>
<comment type="caution">
    <text evidence="2">The sequence shown here is derived from an EMBL/GenBank/DDBJ whole genome shotgun (WGS) entry which is preliminary data.</text>
</comment>
<evidence type="ECO:0000313" key="2">
    <source>
        <dbReference type="EMBL" id="GAA3042896.1"/>
    </source>
</evidence>
<protein>
    <recommendedName>
        <fullName evidence="4">Ricin B lectin domain-containing protein</fullName>
    </recommendedName>
</protein>
<evidence type="ECO:0000313" key="3">
    <source>
        <dbReference type="Proteomes" id="UP001501532"/>
    </source>
</evidence>
<evidence type="ECO:0008006" key="4">
    <source>
        <dbReference type="Google" id="ProtNLM"/>
    </source>
</evidence>
<keyword evidence="1" id="KW-0732">Signal</keyword>
<name>A0ABP6LGE5_9ACTN</name>
<feature type="chain" id="PRO_5045981592" description="Ricin B lectin domain-containing protein" evidence="1">
    <location>
        <begin position="30"/>
        <end position="141"/>
    </location>
</feature>
<keyword evidence="3" id="KW-1185">Reference proteome</keyword>
<reference evidence="3" key="1">
    <citation type="journal article" date="2019" name="Int. J. Syst. Evol. Microbiol.">
        <title>The Global Catalogue of Microorganisms (GCM) 10K type strain sequencing project: providing services to taxonomists for standard genome sequencing and annotation.</title>
        <authorList>
            <consortium name="The Broad Institute Genomics Platform"/>
            <consortium name="The Broad Institute Genome Sequencing Center for Infectious Disease"/>
            <person name="Wu L."/>
            <person name="Ma J."/>
        </authorList>
    </citation>
    <scope>NUCLEOTIDE SEQUENCE [LARGE SCALE GENOMIC DNA]</scope>
    <source>
        <strain evidence="3">JCM 9091</strain>
    </source>
</reference>
<gene>
    <name evidence="2" type="ORF">GCM10010448_27020</name>
</gene>
<feature type="signal peptide" evidence="1">
    <location>
        <begin position="1"/>
        <end position="29"/>
    </location>
</feature>
<dbReference type="RefSeq" id="WP_234516185.1">
    <property type="nucleotide sequence ID" value="NZ_BAAAUF010000018.1"/>
</dbReference>
<accession>A0ABP6LGE5</accession>
<evidence type="ECO:0000256" key="1">
    <source>
        <dbReference type="SAM" id="SignalP"/>
    </source>
</evidence>